<keyword evidence="3" id="KW-1185">Reference proteome</keyword>
<protein>
    <submittedName>
        <fullName evidence="2">Cupin-like domain-containing protein</fullName>
    </submittedName>
</protein>
<evidence type="ECO:0000259" key="1">
    <source>
        <dbReference type="PROSITE" id="PS51184"/>
    </source>
</evidence>
<dbReference type="EMBL" id="CAXJRC010000022">
    <property type="protein sequence ID" value="CAL2107115.1"/>
    <property type="molecule type" value="Genomic_DNA"/>
</dbReference>
<dbReference type="InterPro" id="IPR050910">
    <property type="entry name" value="JMJD6_ArgDemeth/LysHydrox"/>
</dbReference>
<comment type="caution">
    <text evidence="2">The sequence shown here is derived from an EMBL/GenBank/DDBJ whole genome shotgun (WGS) entry which is preliminary data.</text>
</comment>
<organism evidence="2 3">
    <name type="scientific">Tenacibaculum vairaonense</name>
    <dbReference type="NCBI Taxonomy" id="3137860"/>
    <lineage>
        <taxon>Bacteria</taxon>
        <taxon>Pseudomonadati</taxon>
        <taxon>Bacteroidota</taxon>
        <taxon>Flavobacteriia</taxon>
        <taxon>Flavobacteriales</taxon>
        <taxon>Flavobacteriaceae</taxon>
        <taxon>Tenacibaculum</taxon>
    </lineage>
</organism>
<evidence type="ECO:0000313" key="2">
    <source>
        <dbReference type="EMBL" id="CAL2107115.1"/>
    </source>
</evidence>
<gene>
    <name evidence="2" type="ORF">T190115A13A_20395</name>
</gene>
<dbReference type="Proteomes" id="UP001497602">
    <property type="component" value="Unassembled WGS sequence"/>
</dbReference>
<dbReference type="SMART" id="SM00558">
    <property type="entry name" value="JmjC"/>
    <property type="match status" value="1"/>
</dbReference>
<proteinExistence type="predicted"/>
<dbReference type="Pfam" id="PF13621">
    <property type="entry name" value="Cupin_8"/>
    <property type="match status" value="1"/>
</dbReference>
<feature type="domain" description="JmjC" evidence="1">
    <location>
        <begin position="116"/>
        <end position="267"/>
    </location>
</feature>
<reference evidence="2 3" key="1">
    <citation type="submission" date="2024-05" db="EMBL/GenBank/DDBJ databases">
        <authorList>
            <person name="Duchaud E."/>
        </authorList>
    </citation>
    <scope>NUCLEOTIDE SEQUENCE [LARGE SCALE GENOMIC DNA]</scope>
    <source>
        <strain evidence="2">Ena-SAMPLE-TAB-13-05-2024-13:56:06:370-140305</strain>
    </source>
</reference>
<accession>A0ABM9PN15</accession>
<name>A0ABM9PN15_9FLAO</name>
<dbReference type="RefSeq" id="WP_348738771.1">
    <property type="nucleotide sequence ID" value="NZ_CAXJRC010000022.1"/>
</dbReference>
<dbReference type="PROSITE" id="PS51184">
    <property type="entry name" value="JMJC"/>
    <property type="match status" value="1"/>
</dbReference>
<dbReference type="InterPro" id="IPR003347">
    <property type="entry name" value="JmjC_dom"/>
</dbReference>
<dbReference type="PANTHER" id="PTHR12480:SF19">
    <property type="entry name" value="CUPIN-LIKE DOMAIN-CONTAINING PROTEIN"/>
    <property type="match status" value="1"/>
</dbReference>
<dbReference type="InterPro" id="IPR041667">
    <property type="entry name" value="Cupin_8"/>
</dbReference>
<evidence type="ECO:0000313" key="3">
    <source>
        <dbReference type="Proteomes" id="UP001497602"/>
    </source>
</evidence>
<dbReference type="SUPFAM" id="SSF51197">
    <property type="entry name" value="Clavaminate synthase-like"/>
    <property type="match status" value="1"/>
</dbReference>
<dbReference type="Gene3D" id="2.60.120.650">
    <property type="entry name" value="Cupin"/>
    <property type="match status" value="1"/>
</dbReference>
<dbReference type="PANTHER" id="PTHR12480">
    <property type="entry name" value="ARGININE DEMETHYLASE AND LYSYL-HYDROXYLASE JMJD"/>
    <property type="match status" value="1"/>
</dbReference>
<sequence>MKIPRINNITQEEFIQEYIVGNKPVIVTDAMENWDMSKFTPEYFKEAFGEEKVQVYDDLFNLQNIQSLKEYIDANFFRNEEDGLSDQYMRWYTKLKEVEYYWSDQVFDALKNAWSHPYFIPNTSLVIPSNKEAEERVITDFHYPYKGLFISGKGSRTRLHKDPFTSNAVLCQFYGEKKIYLFAPSKEASVMKDGAFVDVKNPDHDKFPDYKNITHDYEDTLSPGEIVFFPSGWFHDVTCETDSISITWNFVHETQLDIVCKHIAQNPNDDQLEIAKFFLKGEIKDNANARDIILFLKKKFKKAKKLKAQV</sequence>